<dbReference type="SUPFAM" id="SSF56935">
    <property type="entry name" value="Porins"/>
    <property type="match status" value="1"/>
</dbReference>
<dbReference type="InterPro" id="IPR045748">
    <property type="entry name" value="DcaP"/>
</dbReference>
<feature type="region of interest" description="Disordered" evidence="2">
    <location>
        <begin position="68"/>
        <end position="95"/>
    </location>
</feature>
<evidence type="ECO:0000256" key="2">
    <source>
        <dbReference type="SAM" id="MobiDB-lite"/>
    </source>
</evidence>
<feature type="region of interest" description="Disordered" evidence="2">
    <location>
        <begin position="406"/>
        <end position="444"/>
    </location>
</feature>
<reference evidence="3 4" key="1">
    <citation type="submission" date="2017-02" db="EMBL/GenBank/DDBJ databases">
        <authorList>
            <person name="Peterson S.W."/>
        </authorList>
    </citation>
    <scope>NUCLEOTIDE SEQUENCE [LARGE SCALE GENOMIC DNA]</scope>
    <source>
        <strain evidence="3 4">DSM 21749</strain>
    </source>
</reference>
<proteinExistence type="predicted"/>
<keyword evidence="1" id="KW-0175">Coiled coil</keyword>
<dbReference type="Proteomes" id="UP000190061">
    <property type="component" value="Unassembled WGS sequence"/>
</dbReference>
<organism evidence="3 4">
    <name type="scientific">Lysobacter spongiicola DSM 21749</name>
    <dbReference type="NCBI Taxonomy" id="1122188"/>
    <lineage>
        <taxon>Bacteria</taxon>
        <taxon>Pseudomonadati</taxon>
        <taxon>Pseudomonadota</taxon>
        <taxon>Gammaproteobacteria</taxon>
        <taxon>Lysobacterales</taxon>
        <taxon>Lysobacteraceae</taxon>
        <taxon>Novilysobacter</taxon>
    </lineage>
</organism>
<evidence type="ECO:0000313" key="4">
    <source>
        <dbReference type="Proteomes" id="UP000190061"/>
    </source>
</evidence>
<feature type="compositionally biased region" description="Basic residues" evidence="2">
    <location>
        <begin position="406"/>
        <end position="421"/>
    </location>
</feature>
<gene>
    <name evidence="3" type="ORF">SAMN02745674_02772</name>
</gene>
<dbReference type="STRING" id="1122188.SAMN02745674_02772"/>
<accession>A0A1T4SDD7</accession>
<evidence type="ECO:0000313" key="3">
    <source>
        <dbReference type="EMBL" id="SKA26249.1"/>
    </source>
</evidence>
<feature type="coiled-coil region" evidence="1">
    <location>
        <begin position="40"/>
        <end position="67"/>
    </location>
</feature>
<dbReference type="AlphaFoldDB" id="A0A1T4SDD7"/>
<name>A0A1T4SDD7_9GAMM</name>
<dbReference type="EMBL" id="FUXP01000016">
    <property type="protein sequence ID" value="SKA26249.1"/>
    <property type="molecule type" value="Genomic_DNA"/>
</dbReference>
<sequence>MSTRIASQAGQAGMGRRPLAAALLVVLGLPGFAFAQTAKEAELEARVAQLEQMVQQLVAEQNRQQAVPPASVAAPGPAAPATAASPAIQSTPIMPGANPGTRFSYGGFIKLDSSITRTNDGDLADGSVGRLFYVPKTIPVGGGMANESGTDTDMGANFSRFWFGADTELDSGDKLKAYLEFDLFGGGSTAFIGNEVSTNTYAPTLRHAYVSWNNWLAGQTWSNFQDVAALPDAVDFLGPTEGTVFVRQAQVRYTSGPWSFSMENPQTVYTPYQGNMAQVSGDDGAVPDITARYTAKGDWGHFGIAGLARQLKYQNGPLGISESGTGLGASVSGKFNIGANDDFRYMVTAGSGIGRYVGLALNNDAVLDAEGGLENIDLVAGFGLATRVRPAAARQPVLFDGRVRQPGRVHGAGHHPLRFVRPRQPDLYGPAQAGSGRRADLGQA</sequence>
<dbReference type="Pfam" id="PF19577">
    <property type="entry name" value="DcaP"/>
    <property type="match status" value="1"/>
</dbReference>
<protein>
    <recommendedName>
        <fullName evidence="5">Porin</fullName>
    </recommendedName>
</protein>
<evidence type="ECO:0000256" key="1">
    <source>
        <dbReference type="SAM" id="Coils"/>
    </source>
</evidence>
<evidence type="ECO:0008006" key="5">
    <source>
        <dbReference type="Google" id="ProtNLM"/>
    </source>
</evidence>
<feature type="compositionally biased region" description="Low complexity" evidence="2">
    <location>
        <begin position="68"/>
        <end position="87"/>
    </location>
</feature>
<keyword evidence="4" id="KW-1185">Reference proteome</keyword>